<dbReference type="EMBL" id="LGGO01000091">
    <property type="protein sequence ID" value="KUK76878.1"/>
    <property type="molecule type" value="Genomic_DNA"/>
</dbReference>
<feature type="domain" description="SecA DEAD-like N-terminal" evidence="1">
    <location>
        <begin position="7"/>
        <end position="52"/>
    </location>
</feature>
<dbReference type="Pfam" id="PF07517">
    <property type="entry name" value="SecA_DEAD"/>
    <property type="match status" value="1"/>
</dbReference>
<reference evidence="3" key="1">
    <citation type="journal article" date="2015" name="MBio">
        <title>Genome-Resolved Metagenomic Analysis Reveals Roles for Candidate Phyla and Other Microbial Community Members in Biogeochemical Transformations in Oil Reservoirs.</title>
        <authorList>
            <person name="Hu P."/>
            <person name="Tom L."/>
            <person name="Singh A."/>
            <person name="Thomas B.C."/>
            <person name="Baker B.J."/>
            <person name="Piceno Y.M."/>
            <person name="Andersen G.L."/>
            <person name="Banfield J.F."/>
        </authorList>
    </citation>
    <scope>NUCLEOTIDE SEQUENCE [LARGE SCALE GENOMIC DNA]</scope>
</reference>
<organism evidence="2 3">
    <name type="scientific">candidate division WS6 bacterium 34_10</name>
    <dbReference type="NCBI Taxonomy" id="1641389"/>
    <lineage>
        <taxon>Bacteria</taxon>
        <taxon>Candidatus Dojkabacteria</taxon>
    </lineage>
</organism>
<protein>
    <recommendedName>
        <fullName evidence="1">SecA DEAD-like N-terminal domain-containing protein</fullName>
    </recommendedName>
</protein>
<dbReference type="GO" id="GO:0016020">
    <property type="term" value="C:membrane"/>
    <property type="evidence" value="ECO:0007669"/>
    <property type="project" value="InterPro"/>
</dbReference>
<evidence type="ECO:0000313" key="3">
    <source>
        <dbReference type="Proteomes" id="UP000053904"/>
    </source>
</evidence>
<accession>A0A101HHG0</accession>
<gene>
    <name evidence="2" type="ORF">XD93_0671</name>
</gene>
<evidence type="ECO:0000259" key="1">
    <source>
        <dbReference type="Pfam" id="PF07517"/>
    </source>
</evidence>
<dbReference type="InterPro" id="IPR011115">
    <property type="entry name" value="SecA_DEAD"/>
</dbReference>
<dbReference type="AlphaFoldDB" id="A0A101HHG0"/>
<dbReference type="GO" id="GO:0005524">
    <property type="term" value="F:ATP binding"/>
    <property type="evidence" value="ECO:0007669"/>
    <property type="project" value="InterPro"/>
</dbReference>
<dbReference type="Proteomes" id="UP000053904">
    <property type="component" value="Unassembled WGS sequence"/>
</dbReference>
<dbReference type="InterPro" id="IPR027417">
    <property type="entry name" value="P-loop_NTPase"/>
</dbReference>
<feature type="non-terminal residue" evidence="2">
    <location>
        <position position="59"/>
    </location>
</feature>
<dbReference type="GO" id="GO:0017038">
    <property type="term" value="P:protein import"/>
    <property type="evidence" value="ECO:0007669"/>
    <property type="project" value="InterPro"/>
</dbReference>
<proteinExistence type="predicted"/>
<name>A0A101HHG0_9BACT</name>
<evidence type="ECO:0000313" key="2">
    <source>
        <dbReference type="EMBL" id="KUK76878.1"/>
    </source>
</evidence>
<comment type="caution">
    <text evidence="2">The sequence shown here is derived from an EMBL/GenBank/DDBJ whole genome shotgun (WGS) entry which is preliminary data.</text>
</comment>
<sequence>MFKFLNNLFDSNEKQLQQIQPIVDQINDLEDEYTKLSDKQLTEKTKEFREKIGGDLDNA</sequence>
<dbReference type="Gene3D" id="3.40.50.300">
    <property type="entry name" value="P-loop containing nucleotide triphosphate hydrolases"/>
    <property type="match status" value="1"/>
</dbReference>